<dbReference type="AlphaFoldDB" id="A0A4D6MPK2"/>
<evidence type="ECO:0000313" key="2">
    <source>
        <dbReference type="EMBL" id="QCE03313.1"/>
    </source>
</evidence>
<organism evidence="2 3">
    <name type="scientific">Vigna unguiculata</name>
    <name type="common">Cowpea</name>
    <dbReference type="NCBI Taxonomy" id="3917"/>
    <lineage>
        <taxon>Eukaryota</taxon>
        <taxon>Viridiplantae</taxon>
        <taxon>Streptophyta</taxon>
        <taxon>Embryophyta</taxon>
        <taxon>Tracheophyta</taxon>
        <taxon>Spermatophyta</taxon>
        <taxon>Magnoliopsida</taxon>
        <taxon>eudicotyledons</taxon>
        <taxon>Gunneridae</taxon>
        <taxon>Pentapetalae</taxon>
        <taxon>rosids</taxon>
        <taxon>fabids</taxon>
        <taxon>Fabales</taxon>
        <taxon>Fabaceae</taxon>
        <taxon>Papilionoideae</taxon>
        <taxon>50 kb inversion clade</taxon>
        <taxon>NPAAA clade</taxon>
        <taxon>indigoferoid/millettioid clade</taxon>
        <taxon>Phaseoleae</taxon>
        <taxon>Vigna</taxon>
    </lineage>
</organism>
<feature type="compositionally biased region" description="Basic and acidic residues" evidence="1">
    <location>
        <begin position="44"/>
        <end position="58"/>
    </location>
</feature>
<accession>A0A4D6MPK2</accession>
<protein>
    <recommendedName>
        <fullName evidence="4">Transposase</fullName>
    </recommendedName>
</protein>
<evidence type="ECO:0000256" key="1">
    <source>
        <dbReference type="SAM" id="MobiDB-lite"/>
    </source>
</evidence>
<evidence type="ECO:0000313" key="3">
    <source>
        <dbReference type="Proteomes" id="UP000501690"/>
    </source>
</evidence>
<dbReference type="Proteomes" id="UP000501690">
    <property type="component" value="Linkage Group LG8"/>
</dbReference>
<dbReference type="EMBL" id="CP039352">
    <property type="protein sequence ID" value="QCE03313.1"/>
    <property type="molecule type" value="Genomic_DNA"/>
</dbReference>
<reference evidence="2 3" key="1">
    <citation type="submission" date="2019-04" db="EMBL/GenBank/DDBJ databases">
        <title>An improved genome assembly and genetic linkage map for asparagus bean, Vigna unguiculata ssp. sesquipedialis.</title>
        <authorList>
            <person name="Xia Q."/>
            <person name="Zhang R."/>
            <person name="Dong Y."/>
        </authorList>
    </citation>
    <scope>NUCLEOTIDE SEQUENCE [LARGE SCALE GENOMIC DNA]</scope>
    <source>
        <tissue evidence="2">Leaf</tissue>
    </source>
</reference>
<feature type="region of interest" description="Disordered" evidence="1">
    <location>
        <begin position="270"/>
        <end position="303"/>
    </location>
</feature>
<keyword evidence="3" id="KW-1185">Reference proteome</keyword>
<name>A0A4D6MPK2_VIGUN</name>
<sequence>MKKGLVENDGSMIRQKSVAKKKPHRSKFCRSMLIGEFLDENVEKDEQDREEESVHQDEECQNQKVVEQLTEEENVLLEKNIEINASEGIIKKRSWRPTKCFQIHARNTQHCPKVILDRNGEPIGPNDKVVSDLSNFLGTIARNSDFCPLIYTNFKALVKECRDQMCKYVMSKLQSSIEDLTKSGEQTFESLFGKEKSGQVRCYGRNMKPSILKKSQEIDFIQKGHAIEMKVITKRMQGMEAMMKFMLKQQNPNLDENDIEEMMAQALGNESSVVGPRSSIGTHVPNNVEDEDEDDKRTHKMQK</sequence>
<evidence type="ECO:0008006" key="4">
    <source>
        <dbReference type="Google" id="ProtNLM"/>
    </source>
</evidence>
<gene>
    <name evidence="2" type="ORF">DEO72_LG8g1337</name>
</gene>
<feature type="region of interest" description="Disordered" evidence="1">
    <location>
        <begin position="40"/>
        <end position="61"/>
    </location>
</feature>
<feature type="region of interest" description="Disordered" evidence="1">
    <location>
        <begin position="1"/>
        <end position="24"/>
    </location>
</feature>
<proteinExistence type="predicted"/>